<accession>A0ABP8RGG4</accession>
<reference evidence="10" key="1">
    <citation type="journal article" date="2019" name="Int. J. Syst. Evol. Microbiol.">
        <title>The Global Catalogue of Microorganisms (GCM) 10K type strain sequencing project: providing services to taxonomists for standard genome sequencing and annotation.</title>
        <authorList>
            <consortium name="The Broad Institute Genomics Platform"/>
            <consortium name="The Broad Institute Genome Sequencing Center for Infectious Disease"/>
            <person name="Wu L."/>
            <person name="Ma J."/>
        </authorList>
    </citation>
    <scope>NUCLEOTIDE SEQUENCE [LARGE SCALE GENOMIC DNA]</scope>
    <source>
        <strain evidence="10">JCM 17906</strain>
    </source>
</reference>
<feature type="transmembrane region" description="Helical" evidence="7">
    <location>
        <begin position="255"/>
        <end position="277"/>
    </location>
</feature>
<evidence type="ECO:0000256" key="4">
    <source>
        <dbReference type="ARBA" id="ARBA00022692"/>
    </source>
</evidence>
<comment type="similarity">
    <text evidence="7">Belongs to the binding-protein-dependent transport system permease family.</text>
</comment>
<keyword evidence="3" id="KW-1003">Cell membrane</keyword>
<evidence type="ECO:0000256" key="6">
    <source>
        <dbReference type="ARBA" id="ARBA00023136"/>
    </source>
</evidence>
<dbReference type="Pfam" id="PF00528">
    <property type="entry name" value="BPD_transp_1"/>
    <property type="match status" value="1"/>
</dbReference>
<keyword evidence="5 7" id="KW-1133">Transmembrane helix</keyword>
<dbReference type="EMBL" id="BAABGT010000012">
    <property type="protein sequence ID" value="GAA4537793.1"/>
    <property type="molecule type" value="Genomic_DNA"/>
</dbReference>
<dbReference type="InterPro" id="IPR000515">
    <property type="entry name" value="MetI-like"/>
</dbReference>
<dbReference type="PANTHER" id="PTHR30193">
    <property type="entry name" value="ABC TRANSPORTER PERMEASE PROTEIN"/>
    <property type="match status" value="1"/>
</dbReference>
<dbReference type="SUPFAM" id="SSF161098">
    <property type="entry name" value="MetI-like"/>
    <property type="match status" value="1"/>
</dbReference>
<evidence type="ECO:0000259" key="8">
    <source>
        <dbReference type="PROSITE" id="PS50928"/>
    </source>
</evidence>
<keyword evidence="6 7" id="KW-0472">Membrane</keyword>
<gene>
    <name evidence="9" type="ORF">GCM10023175_06820</name>
</gene>
<evidence type="ECO:0000313" key="10">
    <source>
        <dbReference type="Proteomes" id="UP001501598"/>
    </source>
</evidence>
<dbReference type="InterPro" id="IPR051393">
    <property type="entry name" value="ABC_transporter_permease"/>
</dbReference>
<dbReference type="Gene3D" id="1.10.3720.10">
    <property type="entry name" value="MetI-like"/>
    <property type="match status" value="1"/>
</dbReference>
<evidence type="ECO:0000256" key="3">
    <source>
        <dbReference type="ARBA" id="ARBA00022475"/>
    </source>
</evidence>
<keyword evidence="4 7" id="KW-0812">Transmembrane</keyword>
<proteinExistence type="inferred from homology"/>
<dbReference type="Proteomes" id="UP001501598">
    <property type="component" value="Unassembled WGS sequence"/>
</dbReference>
<dbReference type="PANTHER" id="PTHR30193:SF37">
    <property type="entry name" value="INNER MEMBRANE ABC TRANSPORTER PERMEASE PROTEIN YCJO"/>
    <property type="match status" value="1"/>
</dbReference>
<dbReference type="CDD" id="cd06261">
    <property type="entry name" value="TM_PBP2"/>
    <property type="match status" value="1"/>
</dbReference>
<organism evidence="9 10">
    <name type="scientific">Pseudonocardia xishanensis</name>
    <dbReference type="NCBI Taxonomy" id="630995"/>
    <lineage>
        <taxon>Bacteria</taxon>
        <taxon>Bacillati</taxon>
        <taxon>Actinomycetota</taxon>
        <taxon>Actinomycetes</taxon>
        <taxon>Pseudonocardiales</taxon>
        <taxon>Pseudonocardiaceae</taxon>
        <taxon>Pseudonocardia</taxon>
    </lineage>
</organism>
<feature type="transmembrane region" description="Helical" evidence="7">
    <location>
        <begin position="62"/>
        <end position="84"/>
    </location>
</feature>
<sequence length="285" mass="31332">MRSRPSTLLPYLLLVPSVAYLLVFFASPMVQAFGLAFTSTTGEWGLSSLSAMVSDDRFRPAVWTTLILLVVLLPIQLALALAMSMIITGRLRGKGFWLYVFLLPLGVSELGAGILWYSIFVEQGWLNTALQSVGIIDRPVLWLDYREPWRVIGTIVVAEAWRSTSLLVIILVGGLRAIPKDYLEAADVFHAGPWQRMRHVVLPMLRPTIRTALIVRVVLAFEVFATVIALGGTATDTLATQANRAYTEFQDAHLASAYGLVILVVSLVAVGIVLAALPTRRERGE</sequence>
<dbReference type="InterPro" id="IPR035906">
    <property type="entry name" value="MetI-like_sf"/>
</dbReference>
<keyword evidence="2 7" id="KW-0813">Transport</keyword>
<evidence type="ECO:0000256" key="1">
    <source>
        <dbReference type="ARBA" id="ARBA00004651"/>
    </source>
</evidence>
<evidence type="ECO:0000256" key="7">
    <source>
        <dbReference type="RuleBase" id="RU363032"/>
    </source>
</evidence>
<comment type="caution">
    <text evidence="9">The sequence shown here is derived from an EMBL/GenBank/DDBJ whole genome shotgun (WGS) entry which is preliminary data.</text>
</comment>
<feature type="transmembrane region" description="Helical" evidence="7">
    <location>
        <begin position="151"/>
        <end position="172"/>
    </location>
</feature>
<comment type="subcellular location">
    <subcellularLocation>
        <location evidence="1 7">Cell membrane</location>
        <topology evidence="1 7">Multi-pass membrane protein</topology>
    </subcellularLocation>
</comment>
<feature type="transmembrane region" description="Helical" evidence="7">
    <location>
        <begin position="96"/>
        <end position="119"/>
    </location>
</feature>
<evidence type="ECO:0000256" key="2">
    <source>
        <dbReference type="ARBA" id="ARBA00022448"/>
    </source>
</evidence>
<evidence type="ECO:0000313" key="9">
    <source>
        <dbReference type="EMBL" id="GAA4537793.1"/>
    </source>
</evidence>
<evidence type="ECO:0000256" key="5">
    <source>
        <dbReference type="ARBA" id="ARBA00022989"/>
    </source>
</evidence>
<name>A0ABP8RGG4_9PSEU</name>
<feature type="domain" description="ABC transmembrane type-1" evidence="8">
    <location>
        <begin position="62"/>
        <end position="273"/>
    </location>
</feature>
<protein>
    <submittedName>
        <fullName evidence="9">Sugar ABC transporter permease</fullName>
    </submittedName>
</protein>
<dbReference type="RefSeq" id="WP_345412527.1">
    <property type="nucleotide sequence ID" value="NZ_BAABGT010000012.1"/>
</dbReference>
<dbReference type="PROSITE" id="PS50928">
    <property type="entry name" value="ABC_TM1"/>
    <property type="match status" value="1"/>
</dbReference>
<feature type="transmembrane region" description="Helical" evidence="7">
    <location>
        <begin position="213"/>
        <end position="235"/>
    </location>
</feature>
<keyword evidence="10" id="KW-1185">Reference proteome</keyword>